<comment type="caution">
    <text evidence="1">The sequence shown here is derived from an EMBL/GenBank/DDBJ whole genome shotgun (WGS) entry which is preliminary data.</text>
</comment>
<evidence type="ECO:0000313" key="1">
    <source>
        <dbReference type="EMBL" id="GBR11325.1"/>
    </source>
</evidence>
<protein>
    <recommendedName>
        <fullName evidence="3">Transposase</fullName>
    </recommendedName>
</protein>
<evidence type="ECO:0000313" key="2">
    <source>
        <dbReference type="Proteomes" id="UP001061070"/>
    </source>
</evidence>
<sequence>MLGDFDFSPPFKVFRIFQIGNGSIEAAGETNGRLACLAWSCEPVTGAMIMIGAINEFCIPNLWFQRVPPAVPRRFKGRQRGEAGKIPNRMMAGLTCRIFEIQSLLAALTREKFHSFGTFAALAEA</sequence>
<dbReference type="Proteomes" id="UP001061070">
    <property type="component" value="Unassembled WGS sequence"/>
</dbReference>
<accession>A0ABQ0QAU1</accession>
<gene>
    <name evidence="1" type="ORF">AA0228_1335</name>
</gene>
<reference evidence="1" key="1">
    <citation type="submission" date="2013-04" db="EMBL/GenBank/DDBJ databases">
        <title>The genome sequencing project of 58 acetic acid bacteria.</title>
        <authorList>
            <person name="Okamoto-Kainuma A."/>
            <person name="Ishikawa M."/>
            <person name="Umino S."/>
            <person name="Koizumi Y."/>
            <person name="Shiwa Y."/>
            <person name="Yoshikawa H."/>
            <person name="Matsutani M."/>
            <person name="Matsushita K."/>
        </authorList>
    </citation>
    <scope>NUCLEOTIDE SEQUENCE</scope>
    <source>
        <strain evidence="1">NRIC 0228</strain>
    </source>
</reference>
<dbReference type="EMBL" id="BAQW01000005">
    <property type="protein sequence ID" value="GBR11325.1"/>
    <property type="molecule type" value="Genomic_DNA"/>
</dbReference>
<proteinExistence type="predicted"/>
<name>A0ABQ0QAU1_9PROT</name>
<keyword evidence="2" id="KW-1185">Reference proteome</keyword>
<organism evidence="1 2">
    <name type="scientific">Gluconobacter frateurii NRIC 0228</name>
    <dbReference type="NCBI Taxonomy" id="1307946"/>
    <lineage>
        <taxon>Bacteria</taxon>
        <taxon>Pseudomonadati</taxon>
        <taxon>Pseudomonadota</taxon>
        <taxon>Alphaproteobacteria</taxon>
        <taxon>Acetobacterales</taxon>
        <taxon>Acetobacteraceae</taxon>
        <taxon>Gluconobacter</taxon>
    </lineage>
</organism>
<evidence type="ECO:0008006" key="3">
    <source>
        <dbReference type="Google" id="ProtNLM"/>
    </source>
</evidence>